<proteinExistence type="predicted"/>
<dbReference type="Proteomes" id="UP001258994">
    <property type="component" value="Chromosome"/>
</dbReference>
<accession>A0ABY9TZG4</accession>
<name>A0ABY9TZG4_9GAMM</name>
<keyword evidence="3" id="KW-1185">Reference proteome</keyword>
<sequence length="121" mass="13500">MKKLILIMLNVAVLGLFSTAASAEQQDKRHFMFIGEPNAAAWKYLMDNPADRKSSVEGAFKELGGEVLSYYFGLGDGKNYITVTIPNDNELIQAIYLMRLPAGMLTSYKVIELMPSEQMSK</sequence>
<feature type="chain" id="PRO_5046605792" evidence="1">
    <location>
        <begin position="24"/>
        <end position="121"/>
    </location>
</feature>
<dbReference type="RefSeq" id="WP_348393111.1">
    <property type="nucleotide sequence ID" value="NZ_CP134145.1"/>
</dbReference>
<feature type="signal peptide" evidence="1">
    <location>
        <begin position="1"/>
        <end position="23"/>
    </location>
</feature>
<dbReference type="EMBL" id="CP134145">
    <property type="protein sequence ID" value="WNC74001.1"/>
    <property type="molecule type" value="Genomic_DNA"/>
</dbReference>
<evidence type="ECO:0000256" key="1">
    <source>
        <dbReference type="SAM" id="SignalP"/>
    </source>
</evidence>
<keyword evidence="1" id="KW-0732">Signal</keyword>
<protein>
    <submittedName>
        <fullName evidence="2">GYD domain-containing protein</fullName>
    </submittedName>
</protein>
<gene>
    <name evidence="2" type="ORF">RGQ13_08415</name>
</gene>
<evidence type="ECO:0000313" key="2">
    <source>
        <dbReference type="EMBL" id="WNC74001.1"/>
    </source>
</evidence>
<reference evidence="3" key="1">
    <citation type="submission" date="2023-09" db="EMBL/GenBank/DDBJ databases">
        <authorList>
            <person name="Li S."/>
            <person name="Li X."/>
            <person name="Zhang C."/>
            <person name="Zhao Z."/>
        </authorList>
    </citation>
    <scope>NUCLEOTIDE SEQUENCE [LARGE SCALE GENOMIC DNA]</scope>
    <source>
        <strain evidence="3">SQ149</strain>
    </source>
</reference>
<evidence type="ECO:0000313" key="3">
    <source>
        <dbReference type="Proteomes" id="UP001258994"/>
    </source>
</evidence>
<organism evidence="2 3">
    <name type="scientific">Thalassotalea psychrophila</name>
    <dbReference type="NCBI Taxonomy" id="3065647"/>
    <lineage>
        <taxon>Bacteria</taxon>
        <taxon>Pseudomonadati</taxon>
        <taxon>Pseudomonadota</taxon>
        <taxon>Gammaproteobacteria</taxon>
        <taxon>Alteromonadales</taxon>
        <taxon>Colwelliaceae</taxon>
        <taxon>Thalassotalea</taxon>
    </lineage>
</organism>